<proteinExistence type="predicted"/>
<evidence type="ECO:0000313" key="2">
    <source>
        <dbReference type="EMBL" id="HGZ43616.1"/>
    </source>
</evidence>
<dbReference type="AlphaFoldDB" id="A0A832I4H1"/>
<accession>A0A832I4H1</accession>
<reference evidence="2" key="1">
    <citation type="journal article" date="2020" name="mSystems">
        <title>Genome- and Community-Level Interaction Insights into Carbon Utilization and Element Cycling Functions of Hydrothermarchaeota in Hydrothermal Sediment.</title>
        <authorList>
            <person name="Zhou Z."/>
            <person name="Liu Y."/>
            <person name="Xu W."/>
            <person name="Pan J."/>
            <person name="Luo Z.H."/>
            <person name="Li M."/>
        </authorList>
    </citation>
    <scope>NUCLEOTIDE SEQUENCE [LARGE SCALE GENOMIC DNA]</scope>
    <source>
        <strain evidence="2">SpSt-381</strain>
    </source>
</reference>
<sequence length="728" mass="78855">MYWSYVARNRRRWAPAGAPHRTGNPLAERLTEAQIEALAAAALVEVSVPAPSRAPGRDATWAGRVMPWEYLLSDATRRFRRPQQEFAVVRHLAAGGAPAARDGLLDRVAVVQSAPGALAESYDVSSETRLVLAGLGLDRDSDRVRVLENPAPERLAREIASHRPGLVHVAGMDTRQALELLGAGGARGGRRGTGAPGDGEARDGMALSDGRGGVRFERAEALAPLLAGVRPAPGLVAFNLYNSASRIAPQAVLAGAAHAIGFLDTMDDRLAEQFFASFYRALAHDAGDVCGAFRAGLRELRRNRERLRGACVVLWSAASVVERAPAAARRRAPPAADPPAEAVAPRDRILVECAPPRELNYALLQNGRPPLEKLQIVRGRVSGPIRDIAVSVTLFVGEAPFPFRRLVELPDGATMLDLTDEVVVPLTAALIRTQGETVLSVAEVEVACAGAVVHRRTYRMPLVPVDQWKDTEADRRWLPSFVLPRDPAVARIVQSAQRYLAAIADDPAAGFDGYQGLGPPDTPVEERCRSVDGQARAIWTAIVTELRLTYVQPPPSYRGADGRLEEAVQRLRTPSEIARARHATCMDLALLLAACLEYVDLWPAIILTEGHALVGYWRAPEWQEAFQALADVDPAGLERAARSTVGSARDEVAYVLPCDGHWRVADLIGRGRLVPLEATLLAGHRSFADARREGAQRIADPLAFHALIDVVRARDEGVTPLPILWRPE</sequence>
<dbReference type="Pfam" id="PF12770">
    <property type="entry name" value="CHAT"/>
    <property type="match status" value="1"/>
</dbReference>
<organism evidence="2">
    <name type="scientific">Eiseniibacteriota bacterium</name>
    <dbReference type="NCBI Taxonomy" id="2212470"/>
    <lineage>
        <taxon>Bacteria</taxon>
        <taxon>Candidatus Eiseniibacteriota</taxon>
    </lineage>
</organism>
<gene>
    <name evidence="2" type="ORF">ENR23_09360</name>
</gene>
<dbReference type="EMBL" id="DSQF01000019">
    <property type="protein sequence ID" value="HGZ43616.1"/>
    <property type="molecule type" value="Genomic_DNA"/>
</dbReference>
<dbReference type="InterPro" id="IPR024983">
    <property type="entry name" value="CHAT_dom"/>
</dbReference>
<comment type="caution">
    <text evidence="2">The sequence shown here is derived from an EMBL/GenBank/DDBJ whole genome shotgun (WGS) entry which is preliminary data.</text>
</comment>
<feature type="domain" description="CHAT" evidence="1">
    <location>
        <begin position="89"/>
        <end position="306"/>
    </location>
</feature>
<evidence type="ECO:0000259" key="1">
    <source>
        <dbReference type="Pfam" id="PF12770"/>
    </source>
</evidence>
<protein>
    <recommendedName>
        <fullName evidence="1">CHAT domain-containing protein</fullName>
    </recommendedName>
</protein>
<name>A0A832I4H1_UNCEI</name>